<feature type="compositionally biased region" description="Polar residues" evidence="1">
    <location>
        <begin position="1"/>
        <end position="28"/>
    </location>
</feature>
<dbReference type="AlphaFoldDB" id="A0A4S4MTW5"/>
<gene>
    <name evidence="2" type="ORF">EUX98_g5612</name>
</gene>
<evidence type="ECO:0000313" key="3">
    <source>
        <dbReference type="Proteomes" id="UP000308730"/>
    </source>
</evidence>
<dbReference type="OrthoDB" id="3269405at2759"/>
<feature type="region of interest" description="Disordered" evidence="1">
    <location>
        <begin position="1"/>
        <end position="48"/>
    </location>
</feature>
<organism evidence="2 3">
    <name type="scientific">Antrodiella citrinella</name>
    <dbReference type="NCBI Taxonomy" id="2447956"/>
    <lineage>
        <taxon>Eukaryota</taxon>
        <taxon>Fungi</taxon>
        <taxon>Dikarya</taxon>
        <taxon>Basidiomycota</taxon>
        <taxon>Agaricomycotina</taxon>
        <taxon>Agaricomycetes</taxon>
        <taxon>Polyporales</taxon>
        <taxon>Steccherinaceae</taxon>
        <taxon>Antrodiella</taxon>
    </lineage>
</organism>
<dbReference type="Proteomes" id="UP000308730">
    <property type="component" value="Unassembled WGS sequence"/>
</dbReference>
<reference evidence="2 3" key="1">
    <citation type="submission" date="2019-02" db="EMBL/GenBank/DDBJ databases">
        <title>Genome sequencing of the rare red list fungi Antrodiella citrinella (Flaviporus citrinellus).</title>
        <authorList>
            <person name="Buettner E."/>
            <person name="Kellner H."/>
        </authorList>
    </citation>
    <scope>NUCLEOTIDE SEQUENCE [LARGE SCALE GENOMIC DNA]</scope>
    <source>
        <strain evidence="2 3">DSM 108506</strain>
    </source>
</reference>
<evidence type="ECO:0000256" key="1">
    <source>
        <dbReference type="SAM" id="MobiDB-lite"/>
    </source>
</evidence>
<accession>A0A4S4MTW5</accession>
<sequence>MSSPSPSATRTWSPAATSRNSHHLSSPTRRAADPTPFLQDDSPRFTEDFSVEEFGLNADFGYTMPSPHGSTHSSFGHENSGYNAPPADSMLLNGGHMSPTSPSFQTDFHFNESPIDTRFIDDTHYSHGPLSRLNIPRISIPSPNINQFESPSYMQPPLTASPSPSGNSNNSPFTPSYLTSLSSPGTLPYLPAPPTPSAVSPHISHGNMDFLQYSPVSPGYAGLGLYNMPKSQPMYSYVPPSSLTVPQYMTAELHSFPHSDTAGASAMGSKPSHPSVLELAQGYHAIGVVLPQRKYRPHTQSDRKRYVEDADLEQPIMFFMQNPETCGIPCRDALTNKFMRLVGRDDQVFIKRGPSVSLRFEWPGYAPWSRQIPTKDFKTPPQPITRSKLAKNVAKTVARLLSDLESRPLEAEADSRWRVGVGRITIDDLDIIGLQHVSMGSWQVHLRVRNRQPEFYQDRADYRAHRTGQA</sequence>
<proteinExistence type="predicted"/>
<name>A0A4S4MTW5_9APHY</name>
<keyword evidence="3" id="KW-1185">Reference proteome</keyword>
<protein>
    <submittedName>
        <fullName evidence="2">Uncharacterized protein</fullName>
    </submittedName>
</protein>
<feature type="region of interest" description="Disordered" evidence="1">
    <location>
        <begin position="144"/>
        <end position="177"/>
    </location>
</feature>
<dbReference type="EMBL" id="SGPM01000170">
    <property type="protein sequence ID" value="THH28581.1"/>
    <property type="molecule type" value="Genomic_DNA"/>
</dbReference>
<comment type="caution">
    <text evidence="2">The sequence shown here is derived from an EMBL/GenBank/DDBJ whole genome shotgun (WGS) entry which is preliminary data.</text>
</comment>
<feature type="compositionally biased region" description="Low complexity" evidence="1">
    <location>
        <begin position="161"/>
        <end position="176"/>
    </location>
</feature>
<evidence type="ECO:0000313" key="2">
    <source>
        <dbReference type="EMBL" id="THH28581.1"/>
    </source>
</evidence>